<reference evidence="1 2" key="1">
    <citation type="journal article" date="2013" name="Proc. Natl. Acad. Sci. U.S.A.">
        <title>Fine-scale variation in meiotic recombination in Mimulus inferred from population shotgun sequencing.</title>
        <authorList>
            <person name="Hellsten U."/>
            <person name="Wright K.M."/>
            <person name="Jenkins J."/>
            <person name="Shu S."/>
            <person name="Yuan Y."/>
            <person name="Wessler S.R."/>
            <person name="Schmutz J."/>
            <person name="Willis J.H."/>
            <person name="Rokhsar D.S."/>
        </authorList>
    </citation>
    <scope>NUCLEOTIDE SEQUENCE [LARGE SCALE GENOMIC DNA]</scope>
    <source>
        <strain evidence="2">cv. DUN x IM62</strain>
    </source>
</reference>
<protein>
    <submittedName>
        <fullName evidence="1">Uncharacterized protein</fullName>
    </submittedName>
</protein>
<dbReference type="Proteomes" id="UP000030748">
    <property type="component" value="Unassembled WGS sequence"/>
</dbReference>
<organism evidence="1 2">
    <name type="scientific">Erythranthe guttata</name>
    <name type="common">Yellow monkey flower</name>
    <name type="synonym">Mimulus guttatus</name>
    <dbReference type="NCBI Taxonomy" id="4155"/>
    <lineage>
        <taxon>Eukaryota</taxon>
        <taxon>Viridiplantae</taxon>
        <taxon>Streptophyta</taxon>
        <taxon>Embryophyta</taxon>
        <taxon>Tracheophyta</taxon>
        <taxon>Spermatophyta</taxon>
        <taxon>Magnoliopsida</taxon>
        <taxon>eudicotyledons</taxon>
        <taxon>Gunneridae</taxon>
        <taxon>Pentapetalae</taxon>
        <taxon>asterids</taxon>
        <taxon>lamiids</taxon>
        <taxon>Lamiales</taxon>
        <taxon>Phrymaceae</taxon>
        <taxon>Erythranthe</taxon>
    </lineage>
</organism>
<accession>A0A022RGE7</accession>
<dbReference type="EMBL" id="KI630456">
    <property type="protein sequence ID" value="EYU39079.1"/>
    <property type="molecule type" value="Genomic_DNA"/>
</dbReference>
<proteinExistence type="predicted"/>
<dbReference type="AlphaFoldDB" id="A0A022RGE7"/>
<evidence type="ECO:0000313" key="1">
    <source>
        <dbReference type="EMBL" id="EYU39079.1"/>
    </source>
</evidence>
<gene>
    <name evidence="1" type="ORF">MIMGU_mgv1a020066mg</name>
</gene>
<sequence>MKNVHRSINRRFEFTQFRYLFMKIIFKSSSYNGYLRARCQPFFFSTPCRVLVGFIRESYLSITSLLIRTFYGEHFTFSPQFLSFIGHWPNSLECGEFDPKVPN</sequence>
<evidence type="ECO:0000313" key="2">
    <source>
        <dbReference type="Proteomes" id="UP000030748"/>
    </source>
</evidence>
<name>A0A022RGE7_ERYGU</name>
<keyword evidence="2" id="KW-1185">Reference proteome</keyword>